<evidence type="ECO:0000313" key="3">
    <source>
        <dbReference type="Proteomes" id="UP000731907"/>
    </source>
</evidence>
<dbReference type="Proteomes" id="UP000731907">
    <property type="component" value="Unassembled WGS sequence"/>
</dbReference>
<feature type="chain" id="PRO_5045089526" description="Peptidase inhibitor I78 family protein" evidence="1">
    <location>
        <begin position="19"/>
        <end position="97"/>
    </location>
</feature>
<evidence type="ECO:0008006" key="4">
    <source>
        <dbReference type="Google" id="ProtNLM"/>
    </source>
</evidence>
<keyword evidence="1" id="KW-0732">Signal</keyword>
<dbReference type="Pfam" id="PF11720">
    <property type="entry name" value="Inhibitor_I78"/>
    <property type="match status" value="1"/>
</dbReference>
<accession>A0ABS6J276</accession>
<keyword evidence="3" id="KW-1185">Reference proteome</keyword>
<dbReference type="PROSITE" id="PS51257">
    <property type="entry name" value="PROKAR_LIPOPROTEIN"/>
    <property type="match status" value="1"/>
</dbReference>
<dbReference type="RefSeq" id="WP_161761671.1">
    <property type="nucleotide sequence ID" value="NZ_JAAATX020000004.1"/>
</dbReference>
<reference evidence="2 3" key="1">
    <citation type="submission" date="2021-06" db="EMBL/GenBank/DDBJ databases">
        <title>Rhodobacteraceae bacterium strain HSP-20.</title>
        <authorList>
            <person name="Chen W.-M."/>
        </authorList>
    </citation>
    <scope>NUCLEOTIDE SEQUENCE [LARGE SCALE GENOMIC DNA]</scope>
    <source>
        <strain evidence="2 3">HSP-20</strain>
    </source>
</reference>
<proteinExistence type="predicted"/>
<evidence type="ECO:0000256" key="1">
    <source>
        <dbReference type="SAM" id="SignalP"/>
    </source>
</evidence>
<sequence>MRAMMRGVAYVAVAGFMAACVPVEPGTGGGPGGSVNQCGALDLQFLVGGPATALETMRFNKPVRVIYPNTMVTQDYSSDRLNFEVDYSGRITRVSCG</sequence>
<comment type="caution">
    <text evidence="2">The sequence shown here is derived from an EMBL/GenBank/DDBJ whole genome shotgun (WGS) entry which is preliminary data.</text>
</comment>
<name>A0ABS6J276_9RHOB</name>
<gene>
    <name evidence="2" type="ORF">GU927_007180</name>
</gene>
<dbReference type="EMBL" id="JAAATX020000004">
    <property type="protein sequence ID" value="MBU9697627.1"/>
    <property type="molecule type" value="Genomic_DNA"/>
</dbReference>
<dbReference type="Gene3D" id="3.30.10.10">
    <property type="entry name" value="Trypsin Inhibitor V, subunit A"/>
    <property type="match status" value="1"/>
</dbReference>
<protein>
    <recommendedName>
        <fullName evidence="4">Peptidase inhibitor I78 family protein</fullName>
    </recommendedName>
</protein>
<evidence type="ECO:0000313" key="2">
    <source>
        <dbReference type="EMBL" id="MBU9697627.1"/>
    </source>
</evidence>
<dbReference type="InterPro" id="IPR021719">
    <property type="entry name" value="Prot_inh_I78"/>
</dbReference>
<organism evidence="2 3">
    <name type="scientific">Paragemmobacter amnigenus</name>
    <dbReference type="NCBI Taxonomy" id="2852097"/>
    <lineage>
        <taxon>Bacteria</taxon>
        <taxon>Pseudomonadati</taxon>
        <taxon>Pseudomonadota</taxon>
        <taxon>Alphaproteobacteria</taxon>
        <taxon>Rhodobacterales</taxon>
        <taxon>Paracoccaceae</taxon>
        <taxon>Paragemmobacter</taxon>
    </lineage>
</organism>
<feature type="signal peptide" evidence="1">
    <location>
        <begin position="1"/>
        <end position="18"/>
    </location>
</feature>